<dbReference type="Proteomes" id="UP001264519">
    <property type="component" value="Unassembled WGS sequence"/>
</dbReference>
<dbReference type="RefSeq" id="WP_309651236.1">
    <property type="nucleotide sequence ID" value="NZ_JARWAK010000002.1"/>
</dbReference>
<protein>
    <submittedName>
        <fullName evidence="1">Universal stress protein</fullName>
    </submittedName>
</protein>
<keyword evidence="2" id="KW-1185">Reference proteome</keyword>
<gene>
    <name evidence="1" type="ORF">QC818_02355</name>
</gene>
<reference evidence="1 2" key="1">
    <citation type="submission" date="2023-04" db="EMBL/GenBank/DDBJ databases">
        <title>A long-awaited taxogenomic arrangement of the family Halomonadaceae.</title>
        <authorList>
            <person name="De La Haba R."/>
            <person name="Chuvochina M."/>
            <person name="Wittouck S."/>
            <person name="Arahal D.R."/>
            <person name="Sanchez-Porro C."/>
            <person name="Hugenholtz P."/>
            <person name="Ventosa A."/>
        </authorList>
    </citation>
    <scope>NUCLEOTIDE SEQUENCE [LARGE SCALE GENOMIC DNA]</scope>
    <source>
        <strain evidence="1 2">DSM 23530</strain>
    </source>
</reference>
<accession>A0ABU1FZH1</accession>
<comment type="caution">
    <text evidence="1">The sequence shown here is derived from an EMBL/GenBank/DDBJ whole genome shotgun (WGS) entry which is preliminary data.</text>
</comment>
<name>A0ABU1FZH1_9GAMM</name>
<dbReference type="Gene3D" id="3.40.50.12370">
    <property type="match status" value="1"/>
</dbReference>
<organism evidence="1 2">
    <name type="scientific">Halomonas koreensis</name>
    <dbReference type="NCBI Taxonomy" id="245385"/>
    <lineage>
        <taxon>Bacteria</taxon>
        <taxon>Pseudomonadati</taxon>
        <taxon>Pseudomonadota</taxon>
        <taxon>Gammaproteobacteria</taxon>
        <taxon>Oceanospirillales</taxon>
        <taxon>Halomonadaceae</taxon>
        <taxon>Halomonas</taxon>
    </lineage>
</organism>
<evidence type="ECO:0000313" key="2">
    <source>
        <dbReference type="Proteomes" id="UP001264519"/>
    </source>
</evidence>
<dbReference type="SUPFAM" id="SSF52402">
    <property type="entry name" value="Adenine nucleotide alpha hydrolases-like"/>
    <property type="match status" value="1"/>
</dbReference>
<dbReference type="EMBL" id="JARWAK010000002">
    <property type="protein sequence ID" value="MDR5865632.1"/>
    <property type="molecule type" value="Genomic_DNA"/>
</dbReference>
<proteinExistence type="predicted"/>
<sequence>MAEHDGPAGEAPGVSLIAARVLALLDASRYSLAALGAAVRLAERQEVELVALYIEDQDLLHSAAFPFAREVGAQTGLVRRLTAPSLEASLARQAARVGHDLELAVAGRRLRHSLHVSRGRVLAEALAFAAPGDIMLIGKAGPAGPLGGRPGATGLGLMLGAPCPVVVWDEGREPAEPGPLRVLASPGTGALPAVPAPFSTLFDGIEPLPRGAAADLVRRLSVCRGGALMLDRAALRALLAEDPDWLARLAMPVVVVP</sequence>
<evidence type="ECO:0000313" key="1">
    <source>
        <dbReference type="EMBL" id="MDR5865632.1"/>
    </source>
</evidence>